<dbReference type="Proteomes" id="UP001308179">
    <property type="component" value="Unassembled WGS sequence"/>
</dbReference>
<feature type="transmembrane region" description="Helical" evidence="1">
    <location>
        <begin position="106"/>
        <end position="128"/>
    </location>
</feature>
<gene>
    <name evidence="3" type="ORF">LTR32_003477</name>
</gene>
<organism evidence="3 4">
    <name type="scientific">Rachicladosporium monterosium</name>
    <dbReference type="NCBI Taxonomy" id="1507873"/>
    <lineage>
        <taxon>Eukaryota</taxon>
        <taxon>Fungi</taxon>
        <taxon>Dikarya</taxon>
        <taxon>Ascomycota</taxon>
        <taxon>Pezizomycotina</taxon>
        <taxon>Dothideomycetes</taxon>
        <taxon>Dothideomycetidae</taxon>
        <taxon>Cladosporiales</taxon>
        <taxon>Cladosporiaceae</taxon>
        <taxon>Rachicladosporium</taxon>
    </lineage>
</organism>
<dbReference type="PANTHER" id="PTHR37019:SF1">
    <property type="entry name" value="EXPERA DOMAIN-CONTAINING PROTEIN"/>
    <property type="match status" value="1"/>
</dbReference>
<keyword evidence="1" id="KW-1133">Transmembrane helix</keyword>
<dbReference type="Pfam" id="PF24803">
    <property type="entry name" value="DUF7704"/>
    <property type="match status" value="1"/>
</dbReference>
<evidence type="ECO:0000256" key="1">
    <source>
        <dbReference type="SAM" id="Phobius"/>
    </source>
</evidence>
<dbReference type="InterPro" id="IPR056121">
    <property type="entry name" value="DUF7704"/>
</dbReference>
<keyword evidence="1" id="KW-0472">Membrane</keyword>
<dbReference type="EMBL" id="JAVRRR010000208">
    <property type="protein sequence ID" value="KAK5144631.1"/>
    <property type="molecule type" value="Genomic_DNA"/>
</dbReference>
<feature type="transmembrane region" description="Helical" evidence="1">
    <location>
        <begin position="180"/>
        <end position="199"/>
    </location>
</feature>
<comment type="caution">
    <text evidence="3">The sequence shown here is derived from an EMBL/GenBank/DDBJ whole genome shotgun (WGS) entry which is preliminary data.</text>
</comment>
<name>A0ABR0L7D8_9PEZI</name>
<proteinExistence type="predicted"/>
<evidence type="ECO:0000259" key="2">
    <source>
        <dbReference type="Pfam" id="PF24803"/>
    </source>
</evidence>
<evidence type="ECO:0000313" key="4">
    <source>
        <dbReference type="Proteomes" id="UP001308179"/>
    </source>
</evidence>
<reference evidence="3 4" key="1">
    <citation type="submission" date="2023-08" db="EMBL/GenBank/DDBJ databases">
        <title>Black Yeasts Isolated from many extreme environments.</title>
        <authorList>
            <person name="Coleine C."/>
            <person name="Stajich J.E."/>
            <person name="Selbmann L."/>
        </authorList>
    </citation>
    <scope>NUCLEOTIDE SEQUENCE [LARGE SCALE GENOMIC DNA]</scope>
    <source>
        <strain evidence="3 4">CCFEE 5386</strain>
    </source>
</reference>
<feature type="transmembrane region" description="Helical" evidence="1">
    <location>
        <begin position="62"/>
        <end position="86"/>
    </location>
</feature>
<feature type="transmembrane region" description="Helical" evidence="1">
    <location>
        <begin position="140"/>
        <end position="160"/>
    </location>
</feature>
<dbReference type="PANTHER" id="PTHR37019">
    <property type="entry name" value="CHROMOSOME 1, WHOLE GENOME SHOTGUN SEQUENCE"/>
    <property type="match status" value="1"/>
</dbReference>
<accession>A0ABR0L7D8</accession>
<evidence type="ECO:0000313" key="3">
    <source>
        <dbReference type="EMBL" id="KAK5144631.1"/>
    </source>
</evidence>
<feature type="domain" description="DUF7704" evidence="2">
    <location>
        <begin position="58"/>
        <end position="195"/>
    </location>
</feature>
<protein>
    <recommendedName>
        <fullName evidence="2">DUF7704 domain-containing protein</fullName>
    </recommendedName>
</protein>
<keyword evidence="4" id="KW-1185">Reference proteome</keyword>
<sequence length="208" mass="22561">MSATSLLDPTIKPNLLDATLHSQSVDTAANLVIEVHHTEYSDPCLHQIGNSIKEMASQSIPLFYRIFFTTVDPLIALTGFISALFFPKFLLSTYSPTATIPPTVETTQLLNILAGFYLSVVPLQVFLLRARPQDLTVWRALQFSVLVTDVAVLGAMAKALSAQGRLEPSHWRLEEAGSVALTAGVGLIRIACLITLGMGRQARGGKEL</sequence>
<keyword evidence="1" id="KW-0812">Transmembrane</keyword>